<evidence type="ECO:0000313" key="5">
    <source>
        <dbReference type="Proteomes" id="UP000501107"/>
    </source>
</evidence>
<keyword evidence="3" id="KW-0614">Plasmid</keyword>
<geneLocation type="plasmid" evidence="3 5">
    <name>unnamed3</name>
</geneLocation>
<reference evidence="3 5" key="3">
    <citation type="submission" date="2020-05" db="EMBL/GenBank/DDBJ databases">
        <title>FDA dAtabase for Regulatory Grade micrObial Sequences (FDA-ARGOS): Supporting development and validation of Infectious Disease Dx tests.</title>
        <authorList>
            <person name="Nelson B."/>
            <person name="Plummer A."/>
            <person name="Tallon L."/>
            <person name="Sadzewicz L."/>
            <person name="Zhao X."/>
            <person name="Vavikolanu K."/>
            <person name="Mehta A."/>
            <person name="Aluvathingal J."/>
            <person name="Nadendla S."/>
            <person name="Myers T."/>
            <person name="Yan Y."/>
            <person name="Sichtig H."/>
        </authorList>
    </citation>
    <scope>NUCLEOTIDE SEQUENCE [LARGE SCALE GENOMIC DNA]</scope>
    <source>
        <strain evidence="3 5">FDAARGOS_795</strain>
        <plasmid evidence="3 5">unnamed3</plasmid>
    </source>
</reference>
<dbReference type="EMBL" id="VKQN01000001">
    <property type="protein sequence ID" value="MDR4174529.1"/>
    <property type="molecule type" value="Genomic_DNA"/>
</dbReference>
<dbReference type="KEGG" id="btw:BF38_5713"/>
<dbReference type="Proteomes" id="UP000031876">
    <property type="component" value="Plasmid 2"/>
</dbReference>
<proteinExistence type="predicted"/>
<sequence length="231" mass="27134">MNQVSDQLEVAIVQGLEKHVRSFMNKGVVAFTPSTLDATLLRMKGEVERLFQDKYAVLDLVDEAIGLSQRNRYNQYNMSPLEMAKFHFIKEELKFSVAWTRQDILNSIEEYLNKDKELPRTKVNVLSLLANEDNFGSNEEMVKFIDGHELDILKDFTRHIYLTMNKETGVRDLHFYHYVPENYLKLENITLRLKYVFLNLVDRNKELDWNEIESLLNTSNLELVRKIKGLA</sequence>
<evidence type="ECO:0000313" key="4">
    <source>
        <dbReference type="Proteomes" id="UP000031876"/>
    </source>
</evidence>
<dbReference type="EMBL" id="CP053979">
    <property type="protein sequence ID" value="QKH22832.1"/>
    <property type="molecule type" value="Genomic_DNA"/>
</dbReference>
<dbReference type="Proteomes" id="UP001181533">
    <property type="component" value="Unassembled WGS sequence"/>
</dbReference>
<evidence type="ECO:0000313" key="2">
    <source>
        <dbReference type="EMBL" id="MDR4174529.1"/>
    </source>
</evidence>
<gene>
    <name evidence="1" type="ORF">BF38_5713</name>
    <name evidence="2" type="ORF">FO599_00105</name>
    <name evidence="3" type="ORF">FOC89_02295</name>
</gene>
<protein>
    <submittedName>
        <fullName evidence="3">Uncharacterized protein</fullName>
    </submittedName>
</protein>
<evidence type="ECO:0000313" key="3">
    <source>
        <dbReference type="EMBL" id="QKH22832.1"/>
    </source>
</evidence>
<dbReference type="AlphaFoldDB" id="A0A0B5NP00"/>
<reference evidence="1 4" key="1">
    <citation type="journal article" date="2015" name="Genome Announc.">
        <title>Complete genome sequences for 35 biothreat assay-relevant bacillus species.</title>
        <authorList>
            <person name="Johnson S.L."/>
            <person name="Daligault H.E."/>
            <person name="Davenport K.W."/>
            <person name="Jaissle J."/>
            <person name="Frey K.G."/>
            <person name="Ladner J.T."/>
            <person name="Broomall S.M."/>
            <person name="Bishop-Lilly K.A."/>
            <person name="Bruce D.C."/>
            <person name="Gibbons H.S."/>
            <person name="Coyne S.R."/>
            <person name="Lo C.C."/>
            <person name="Meincke L."/>
            <person name="Munk A.C."/>
            <person name="Koroleva G.I."/>
            <person name="Rosenzweig C.N."/>
            <person name="Palacios G.F."/>
            <person name="Redden C.L."/>
            <person name="Minogue T.D."/>
            <person name="Chain P.S."/>
        </authorList>
    </citation>
    <scope>NUCLEOTIDE SEQUENCE [LARGE SCALE GENOMIC DNA]</scope>
    <source>
        <strain evidence="1 4">HD1011</strain>
        <plasmid evidence="1 4">2</plasmid>
    </source>
</reference>
<reference evidence="2" key="2">
    <citation type="submission" date="2019-07" db="EMBL/GenBank/DDBJ databases">
        <title>Phylogenomic Reclassification of ATCC Bacillus Strains and Various Taxa within the Genus Bacillus.</title>
        <authorList>
            <person name="Riojas M.A."/>
            <person name="Frank A.M."/>
            <person name="Fenn S.L."/>
            <person name="King S.P."/>
            <person name="Brower S.M."/>
            <person name="Hazbon M.H."/>
        </authorList>
    </citation>
    <scope>NUCLEOTIDE SEQUENCE</scope>
    <source>
        <strain evidence="2">ATCC 35646</strain>
    </source>
</reference>
<dbReference type="EMBL" id="CP009334">
    <property type="protein sequence ID" value="AJG73848.1"/>
    <property type="molecule type" value="Genomic_DNA"/>
</dbReference>
<geneLocation type="plasmid" evidence="1 4">
    <name>2</name>
</geneLocation>
<organism evidence="3 5">
    <name type="scientific">Bacillus thuringiensis</name>
    <dbReference type="NCBI Taxonomy" id="1428"/>
    <lineage>
        <taxon>Bacteria</taxon>
        <taxon>Bacillati</taxon>
        <taxon>Bacillota</taxon>
        <taxon>Bacilli</taxon>
        <taxon>Bacillales</taxon>
        <taxon>Bacillaceae</taxon>
        <taxon>Bacillus</taxon>
        <taxon>Bacillus cereus group</taxon>
    </lineage>
</organism>
<dbReference type="Proteomes" id="UP000501107">
    <property type="component" value="Plasmid unnamed3"/>
</dbReference>
<name>A0A0B5NP00_BACTU</name>
<accession>A0A0B5NP00</accession>
<dbReference type="RefSeq" id="WP_001077666.1">
    <property type="nucleotide sequence ID" value="NZ_CP009334.1"/>
</dbReference>
<evidence type="ECO:0000313" key="1">
    <source>
        <dbReference type="EMBL" id="AJG73848.1"/>
    </source>
</evidence>